<feature type="region of interest" description="Disordered" evidence="1">
    <location>
        <begin position="1"/>
        <end position="27"/>
    </location>
</feature>
<dbReference type="PANTHER" id="PTHR19446">
    <property type="entry name" value="REVERSE TRANSCRIPTASES"/>
    <property type="match status" value="1"/>
</dbReference>
<organism evidence="3 4">
    <name type="scientific">Xylocopa violacea</name>
    <name type="common">Violet carpenter bee</name>
    <name type="synonym">Apis violacea</name>
    <dbReference type="NCBI Taxonomy" id="135666"/>
    <lineage>
        <taxon>Eukaryota</taxon>
        <taxon>Metazoa</taxon>
        <taxon>Ecdysozoa</taxon>
        <taxon>Arthropoda</taxon>
        <taxon>Hexapoda</taxon>
        <taxon>Insecta</taxon>
        <taxon>Pterygota</taxon>
        <taxon>Neoptera</taxon>
        <taxon>Endopterygota</taxon>
        <taxon>Hymenoptera</taxon>
        <taxon>Apocrita</taxon>
        <taxon>Aculeata</taxon>
        <taxon>Apoidea</taxon>
        <taxon>Anthophila</taxon>
        <taxon>Apidae</taxon>
        <taxon>Xylocopa</taxon>
        <taxon>Xylocopa</taxon>
    </lineage>
</organism>
<dbReference type="Proteomes" id="UP001642520">
    <property type="component" value="Unassembled WGS sequence"/>
</dbReference>
<protein>
    <recommendedName>
        <fullName evidence="2">Reverse transcriptase domain-containing protein</fullName>
    </recommendedName>
</protein>
<sequence>MNNSDGEPSGSAVPTHASSENEDLSSQALPQLSGVECRFPGCRRMFGKVIGRSLHEKRAHPDWFDQLCKKEPVKARWNEEEHTLLARKEAELSVQGTRFMNQALAKIFSDRSLESIKSHRKSAQYRELVKKFVLEMESTAPSIPELPVEDRLGLTNYDQKIISHLKLLATPSTQDFRSAVLMDMCNSLERSAKQEIFERLTLYLLDTFPLRKIKKKLDIETPVDNNLSRRKMRRAEYARVQDLWKRNPTRCVHSLLKDHRLENPPQKEVMVPFWEKLLTETSESHPDGAQVQQVVSDLWAPVTEKEIRSSFPRATTAAGPDGITARLLRRIPIWVIERVLNIIMWCGKLPKHLRESTTTLIPKKSSPDSPADFRPITVSSVLVRVLHKILAKRMAAMVPLDMRQRSFRESDGCSENIFLLDVALRYHHAHNKPLYLASIDVAKAFDSVSHKTIAHTLQLYGAPTPLIDYIKNVYDTSVTRLRLPPEVGIEIGDLKINGAAFADDLLLFASTKSGMQTALDITSEFLGSCGMSINAAKSLTVALVPVPHEKKTIVDASLSFSCGGSKLPALKRTDQWKYLGIPFSPDGRVAANPSEQLAGTLRNLTSAPLKPQQRLFALRTVVLPGLHHVLALGAMRIGVLNKIDKMVRQAARKWLCLPSDTTVAYFHANVKDGGLGLPSMRWEIPRQRLARLNSLPLSAEARKTAPGRFLENEIAVAERRLMVDGSVLRTTESLRKRWAKKLYESVDGSALKESARTPQQHRWVCEGNRFLTGRDFINLCRMRINALPTRSRTSRGRTRDRRCRAGCHEPETLNHILQCCHRTHEARIRRHNAIASYVARGLRSKGYEVEEEPCIQTEEGLRKPDIIAKNGNDEAVVIDAQINSEQTDLNKTHQRKIDYYKKNNSLRDEIKKRYKTQTVVFETITLSSRGIWGPHSAQGLLNRKIIRKSELKVISTRVLIGGLNAFRIFNATTSMTWRRVGVG</sequence>
<evidence type="ECO:0000259" key="2">
    <source>
        <dbReference type="PROSITE" id="PS50878"/>
    </source>
</evidence>
<dbReference type="CDD" id="cd01650">
    <property type="entry name" value="RT_nLTR_like"/>
    <property type="match status" value="1"/>
</dbReference>
<reference evidence="3 4" key="1">
    <citation type="submission" date="2024-08" db="EMBL/GenBank/DDBJ databases">
        <authorList>
            <person name="Will J Nash"/>
            <person name="Angela Man"/>
            <person name="Seanna McTaggart"/>
            <person name="Kendall Baker"/>
            <person name="Tom Barker"/>
            <person name="Leah Catchpole"/>
            <person name="Alex Durrant"/>
            <person name="Karim Gharbi"/>
            <person name="Naomi Irish"/>
            <person name="Gemy Kaithakottil"/>
            <person name="Debby Ku"/>
            <person name="Aaliyah Providence"/>
            <person name="Felix Shaw"/>
            <person name="David Swarbreck"/>
            <person name="Chris Watkins"/>
            <person name="Ann M. McCartney"/>
            <person name="Giulio Formenti"/>
            <person name="Alice Mouton"/>
            <person name="Noel Vella"/>
            <person name="Bjorn M von Reumont"/>
            <person name="Adriana Vella"/>
            <person name="Wilfried Haerty"/>
        </authorList>
    </citation>
    <scope>NUCLEOTIDE SEQUENCE [LARGE SCALE GENOMIC DNA]</scope>
</reference>
<dbReference type="PROSITE" id="PS50878">
    <property type="entry name" value="RT_POL"/>
    <property type="match status" value="1"/>
</dbReference>
<dbReference type="Pfam" id="PF00078">
    <property type="entry name" value="RVT_1"/>
    <property type="match status" value="2"/>
</dbReference>
<accession>A0ABP1MVM4</accession>
<name>A0ABP1MVM4_XYLVO</name>
<evidence type="ECO:0000313" key="4">
    <source>
        <dbReference type="Proteomes" id="UP001642520"/>
    </source>
</evidence>
<evidence type="ECO:0000313" key="3">
    <source>
        <dbReference type="EMBL" id="CAL7932798.1"/>
    </source>
</evidence>
<keyword evidence="4" id="KW-1185">Reference proteome</keyword>
<evidence type="ECO:0000256" key="1">
    <source>
        <dbReference type="SAM" id="MobiDB-lite"/>
    </source>
</evidence>
<comment type="caution">
    <text evidence="3">The sequence shown here is derived from an EMBL/GenBank/DDBJ whole genome shotgun (WGS) entry which is preliminary data.</text>
</comment>
<dbReference type="EMBL" id="CAXAJV020000429">
    <property type="protein sequence ID" value="CAL7932798.1"/>
    <property type="molecule type" value="Genomic_DNA"/>
</dbReference>
<gene>
    <name evidence="3" type="ORF">XYLVIOL_LOCUS60</name>
</gene>
<dbReference type="InterPro" id="IPR000477">
    <property type="entry name" value="RT_dom"/>
</dbReference>
<feature type="domain" description="Reverse transcriptase" evidence="2">
    <location>
        <begin position="342"/>
        <end position="583"/>
    </location>
</feature>
<proteinExistence type="predicted"/>